<keyword evidence="1" id="KW-0812">Transmembrane</keyword>
<evidence type="ECO:0000313" key="3">
    <source>
        <dbReference type="Proteomes" id="UP001500837"/>
    </source>
</evidence>
<gene>
    <name evidence="2" type="ORF">GCM10009066_20250</name>
</gene>
<keyword evidence="1" id="KW-1133">Transmembrane helix</keyword>
<accession>A0AAV3S9J7</accession>
<dbReference type="AlphaFoldDB" id="A0AAV3S9J7"/>
<protein>
    <submittedName>
        <fullName evidence="2">Uncharacterized protein</fullName>
    </submittedName>
</protein>
<organism evidence="2 3">
    <name type="scientific">Halarchaeum salinum</name>
    <dbReference type="NCBI Taxonomy" id="489912"/>
    <lineage>
        <taxon>Archaea</taxon>
        <taxon>Methanobacteriati</taxon>
        <taxon>Methanobacteriota</taxon>
        <taxon>Stenosarchaea group</taxon>
        <taxon>Halobacteria</taxon>
        <taxon>Halobacteriales</taxon>
        <taxon>Halobacteriaceae</taxon>
    </lineage>
</organism>
<keyword evidence="1" id="KW-0472">Membrane</keyword>
<evidence type="ECO:0000256" key="1">
    <source>
        <dbReference type="SAM" id="Phobius"/>
    </source>
</evidence>
<evidence type="ECO:0000313" key="2">
    <source>
        <dbReference type="EMBL" id="GAA0306375.1"/>
    </source>
</evidence>
<comment type="caution">
    <text evidence="2">The sequence shown here is derived from an EMBL/GenBank/DDBJ whole genome shotgun (WGS) entry which is preliminary data.</text>
</comment>
<dbReference type="EMBL" id="BAAABL010000059">
    <property type="protein sequence ID" value="GAA0306375.1"/>
    <property type="molecule type" value="Genomic_DNA"/>
</dbReference>
<dbReference type="Proteomes" id="UP001500837">
    <property type="component" value="Unassembled WGS sequence"/>
</dbReference>
<sequence length="78" mass="8223">MCAEAKGAPVSALHRRPLVVGAAVALAVGGVAHYWFADAWLTGALTLCYSDTHSRRSSLVPMASITRWTSRPVPKSGS</sequence>
<reference evidence="2 3" key="1">
    <citation type="journal article" date="2019" name="Int. J. Syst. Evol. Microbiol.">
        <title>The Global Catalogue of Microorganisms (GCM) 10K type strain sequencing project: providing services to taxonomists for standard genome sequencing and annotation.</title>
        <authorList>
            <consortium name="The Broad Institute Genomics Platform"/>
            <consortium name="The Broad Institute Genome Sequencing Center for Infectious Disease"/>
            <person name="Wu L."/>
            <person name="Ma J."/>
        </authorList>
    </citation>
    <scope>NUCLEOTIDE SEQUENCE [LARGE SCALE GENOMIC DNA]</scope>
    <source>
        <strain evidence="2 3">JCM 16330</strain>
    </source>
</reference>
<keyword evidence="3" id="KW-1185">Reference proteome</keyword>
<proteinExistence type="predicted"/>
<name>A0AAV3S9J7_9EURY</name>
<feature type="transmembrane region" description="Helical" evidence="1">
    <location>
        <begin position="18"/>
        <end position="37"/>
    </location>
</feature>